<feature type="non-terminal residue" evidence="1">
    <location>
        <position position="193"/>
    </location>
</feature>
<protein>
    <submittedName>
        <fullName evidence="1">Uncharacterized protein</fullName>
    </submittedName>
</protein>
<gene>
    <name evidence="1" type="ORF">LTR16_010269</name>
</gene>
<reference evidence="1 2" key="1">
    <citation type="submission" date="2023-08" db="EMBL/GenBank/DDBJ databases">
        <title>Black Yeasts Isolated from many extreme environments.</title>
        <authorList>
            <person name="Coleine C."/>
            <person name="Stajich J.E."/>
            <person name="Selbmann L."/>
        </authorList>
    </citation>
    <scope>NUCLEOTIDE SEQUENCE [LARGE SCALE GENOMIC DNA]</scope>
    <source>
        <strain evidence="1 2">CCFEE 536</strain>
    </source>
</reference>
<dbReference type="InterPro" id="IPR016035">
    <property type="entry name" value="Acyl_Trfase/lysoPLipase"/>
</dbReference>
<evidence type="ECO:0000313" key="1">
    <source>
        <dbReference type="EMBL" id="KAK5063224.1"/>
    </source>
</evidence>
<sequence length="193" mass="21922">APTNKYLLSGIVEKLKGVPDADFGIVDLYGVLLAARLLVPKGDLNVDDYDLKISNQRKYTDLGAYPLPIYTAVRHEIPLKEQFESSPAEAARKAKREAWFQWFEFSPYEFWCEELEAGIPTWAIGRTFNHGRNVWRDNGLALPEIRVPLMMGIWGSAFCATLSHYYKEIRPLVKGLAGFSGIDQLIVEREDDL</sequence>
<dbReference type="PANTHER" id="PTHR10728">
    <property type="entry name" value="CYTOSOLIC PHOSPHOLIPASE A2"/>
    <property type="match status" value="1"/>
</dbReference>
<dbReference type="Proteomes" id="UP001357485">
    <property type="component" value="Unassembled WGS sequence"/>
</dbReference>
<feature type="non-terminal residue" evidence="1">
    <location>
        <position position="1"/>
    </location>
</feature>
<keyword evidence="2" id="KW-1185">Reference proteome</keyword>
<dbReference type="EMBL" id="JAVRRA010027495">
    <property type="protein sequence ID" value="KAK5063224.1"/>
    <property type="molecule type" value="Genomic_DNA"/>
</dbReference>
<dbReference type="PANTHER" id="PTHR10728:SF40">
    <property type="entry name" value="PATATIN FAMILY PROTEIN"/>
    <property type="match status" value="1"/>
</dbReference>
<dbReference type="SUPFAM" id="SSF52151">
    <property type="entry name" value="FabD/lysophospholipase-like"/>
    <property type="match status" value="1"/>
</dbReference>
<dbReference type="Gene3D" id="3.40.1090.10">
    <property type="entry name" value="Cytosolic phospholipase A2 catalytic domain"/>
    <property type="match status" value="1"/>
</dbReference>
<name>A0ABR0JF23_9PEZI</name>
<proteinExistence type="predicted"/>
<organism evidence="1 2">
    <name type="scientific">Cryomyces antarcticus</name>
    <dbReference type="NCBI Taxonomy" id="329879"/>
    <lineage>
        <taxon>Eukaryota</taxon>
        <taxon>Fungi</taxon>
        <taxon>Dikarya</taxon>
        <taxon>Ascomycota</taxon>
        <taxon>Pezizomycotina</taxon>
        <taxon>Dothideomycetes</taxon>
        <taxon>Dothideomycetes incertae sedis</taxon>
        <taxon>Cryomyces</taxon>
    </lineage>
</organism>
<comment type="caution">
    <text evidence="1">The sequence shown here is derived from an EMBL/GenBank/DDBJ whole genome shotgun (WGS) entry which is preliminary data.</text>
</comment>
<accession>A0ABR0JF23</accession>
<evidence type="ECO:0000313" key="2">
    <source>
        <dbReference type="Proteomes" id="UP001357485"/>
    </source>
</evidence>